<proteinExistence type="predicted"/>
<evidence type="ECO:0000313" key="3">
    <source>
        <dbReference type="Proteomes" id="UP000299102"/>
    </source>
</evidence>
<sequence length="147" mass="15800">MEIASNTRAPTSFVDSPASPGTLAARTPVVTVNQATSGAGSFKITGTKLTAPLKIQKPTTNLPLKPRGAGRGKNMACSNVCLLPIRFDAAPDRTIISRTRLFIVITIQIFLFGWRDKEWTRKPEPAPKSKMKPGSKPSVGPELESKA</sequence>
<evidence type="ECO:0000256" key="1">
    <source>
        <dbReference type="SAM" id="MobiDB-lite"/>
    </source>
</evidence>
<reference evidence="2 3" key="1">
    <citation type="journal article" date="2019" name="Commun. Biol.">
        <title>The bagworm genome reveals a unique fibroin gene that provides high tensile strength.</title>
        <authorList>
            <person name="Kono N."/>
            <person name="Nakamura H."/>
            <person name="Ohtoshi R."/>
            <person name="Tomita M."/>
            <person name="Numata K."/>
            <person name="Arakawa K."/>
        </authorList>
    </citation>
    <scope>NUCLEOTIDE SEQUENCE [LARGE SCALE GENOMIC DNA]</scope>
</reference>
<keyword evidence="3" id="KW-1185">Reference proteome</keyword>
<comment type="caution">
    <text evidence="2">The sequence shown here is derived from an EMBL/GenBank/DDBJ whole genome shotgun (WGS) entry which is preliminary data.</text>
</comment>
<evidence type="ECO:0000313" key="2">
    <source>
        <dbReference type="EMBL" id="GBP47292.1"/>
    </source>
</evidence>
<organism evidence="2 3">
    <name type="scientific">Eumeta variegata</name>
    <name type="common">Bagworm moth</name>
    <name type="synonym">Eumeta japonica</name>
    <dbReference type="NCBI Taxonomy" id="151549"/>
    <lineage>
        <taxon>Eukaryota</taxon>
        <taxon>Metazoa</taxon>
        <taxon>Ecdysozoa</taxon>
        <taxon>Arthropoda</taxon>
        <taxon>Hexapoda</taxon>
        <taxon>Insecta</taxon>
        <taxon>Pterygota</taxon>
        <taxon>Neoptera</taxon>
        <taxon>Endopterygota</taxon>
        <taxon>Lepidoptera</taxon>
        <taxon>Glossata</taxon>
        <taxon>Ditrysia</taxon>
        <taxon>Tineoidea</taxon>
        <taxon>Psychidae</taxon>
        <taxon>Oiketicinae</taxon>
        <taxon>Eumeta</taxon>
    </lineage>
</organism>
<name>A0A4C1W9V5_EUMVA</name>
<dbReference type="Proteomes" id="UP000299102">
    <property type="component" value="Unassembled WGS sequence"/>
</dbReference>
<accession>A0A4C1W9V5</accession>
<dbReference type="EMBL" id="BGZK01000499">
    <property type="protein sequence ID" value="GBP47292.1"/>
    <property type="molecule type" value="Genomic_DNA"/>
</dbReference>
<dbReference type="AlphaFoldDB" id="A0A4C1W9V5"/>
<feature type="region of interest" description="Disordered" evidence="1">
    <location>
        <begin position="120"/>
        <end position="147"/>
    </location>
</feature>
<gene>
    <name evidence="2" type="ORF">EVAR_38056_1</name>
</gene>
<protein>
    <submittedName>
        <fullName evidence="2">Uncharacterized protein</fullName>
    </submittedName>
</protein>